<feature type="domain" description="EamA" evidence="4">
    <location>
        <begin position="2"/>
        <end position="136"/>
    </location>
</feature>
<dbReference type="SUPFAM" id="SSF103481">
    <property type="entry name" value="Multidrug resistance efflux transporter EmrE"/>
    <property type="match status" value="1"/>
</dbReference>
<reference evidence="5 6" key="1">
    <citation type="submission" date="2018-11" db="EMBL/GenBank/DDBJ databases">
        <title>Species Designations Belie Phenotypic and Genotypic Heterogeneity in Oral Streptococci.</title>
        <authorList>
            <person name="Velsko I."/>
        </authorList>
    </citation>
    <scope>NUCLEOTIDE SEQUENCE [LARGE SCALE GENOMIC DNA]</scope>
    <source>
        <strain evidence="5 6">BCC59</strain>
    </source>
</reference>
<dbReference type="InterPro" id="IPR037185">
    <property type="entry name" value="EmrE-like"/>
</dbReference>
<dbReference type="GO" id="GO:0016020">
    <property type="term" value="C:membrane"/>
    <property type="evidence" value="ECO:0007669"/>
    <property type="project" value="InterPro"/>
</dbReference>
<dbReference type="AlphaFoldDB" id="A0A3R9J1D0"/>
<dbReference type="RefSeq" id="WP_125448855.1">
    <property type="nucleotide sequence ID" value="NZ_JAKUWA010000004.1"/>
</dbReference>
<dbReference type="Proteomes" id="UP000272252">
    <property type="component" value="Unassembled WGS sequence"/>
</dbReference>
<evidence type="ECO:0000313" key="5">
    <source>
        <dbReference type="EMBL" id="RSI65240.1"/>
    </source>
</evidence>
<evidence type="ECO:0000256" key="3">
    <source>
        <dbReference type="SAM" id="Phobius"/>
    </source>
</evidence>
<comment type="caution">
    <text evidence="5">The sequence shown here is derived from an EMBL/GenBank/DDBJ whole genome shotgun (WGS) entry which is preliminary data.</text>
</comment>
<dbReference type="Pfam" id="PF00892">
    <property type="entry name" value="EamA"/>
    <property type="match status" value="1"/>
</dbReference>
<dbReference type="PANTHER" id="PTHR22911:SF137">
    <property type="entry name" value="SOLUTE CARRIER FAMILY 35 MEMBER G2-RELATED"/>
    <property type="match status" value="1"/>
</dbReference>
<evidence type="ECO:0000256" key="1">
    <source>
        <dbReference type="ARBA" id="ARBA00004127"/>
    </source>
</evidence>
<proteinExistence type="inferred from homology"/>
<evidence type="ECO:0000313" key="6">
    <source>
        <dbReference type="Proteomes" id="UP000272252"/>
    </source>
</evidence>
<dbReference type="FunFam" id="1.10.3730.20:FF:000009">
    <property type="entry name" value="EamA family transporter"/>
    <property type="match status" value="1"/>
</dbReference>
<keyword evidence="3" id="KW-0812">Transmembrane</keyword>
<dbReference type="InterPro" id="IPR000620">
    <property type="entry name" value="EamA_dom"/>
</dbReference>
<keyword evidence="3" id="KW-1133">Transmembrane helix</keyword>
<evidence type="ECO:0000259" key="4">
    <source>
        <dbReference type="Pfam" id="PF00892"/>
    </source>
</evidence>
<dbReference type="Gene3D" id="1.10.3730.20">
    <property type="match status" value="1"/>
</dbReference>
<organism evidence="5 6">
    <name type="scientific">Streptococcus oralis</name>
    <dbReference type="NCBI Taxonomy" id="1303"/>
    <lineage>
        <taxon>Bacteria</taxon>
        <taxon>Bacillati</taxon>
        <taxon>Bacillota</taxon>
        <taxon>Bacilli</taxon>
        <taxon>Lactobacillales</taxon>
        <taxon>Streptococcaceae</taxon>
        <taxon>Streptococcus</taxon>
    </lineage>
</organism>
<gene>
    <name evidence="5" type="ORF">D8862_04290</name>
</gene>
<feature type="transmembrane region" description="Helical" evidence="3">
    <location>
        <begin position="103"/>
        <end position="136"/>
    </location>
</feature>
<feature type="transmembrane region" description="Helical" evidence="3">
    <location>
        <begin position="30"/>
        <end position="52"/>
    </location>
</feature>
<protein>
    <submittedName>
        <fullName evidence="5">Aromatic amino acid exporter</fullName>
    </submittedName>
</protein>
<name>A0A3R9J1D0_STROR</name>
<dbReference type="PANTHER" id="PTHR22911">
    <property type="entry name" value="ACYL-MALONYL CONDENSING ENZYME-RELATED"/>
    <property type="match status" value="1"/>
</dbReference>
<dbReference type="EMBL" id="RJNK01000002">
    <property type="protein sequence ID" value="RSI65240.1"/>
    <property type="molecule type" value="Genomic_DNA"/>
</dbReference>
<dbReference type="OrthoDB" id="9806718at2"/>
<keyword evidence="3" id="KW-0472">Membrane</keyword>
<feature type="transmembrane region" description="Helical" evidence="3">
    <location>
        <begin position="64"/>
        <end position="83"/>
    </location>
</feature>
<comment type="similarity">
    <text evidence="2">Belongs to the EamA transporter family.</text>
</comment>
<sequence length="137" mass="14957">MWFFFALLSAVFAALTSILAKIGIEGVPSNLATAIRTVVVILMAWAMVFLTNSQTEIVNISRKSWLFLILSGLATGASWLCYYKALQMGNATEVSAVDKFSLVITLVLAFFLLQDVLTFKTIIGCILITIGTLVMIL</sequence>
<comment type="subcellular location">
    <subcellularLocation>
        <location evidence="1">Endomembrane system</location>
        <topology evidence="1">Multi-pass membrane protein</topology>
    </subcellularLocation>
</comment>
<accession>A0A3R9J1D0</accession>
<evidence type="ECO:0000256" key="2">
    <source>
        <dbReference type="ARBA" id="ARBA00007362"/>
    </source>
</evidence>